<dbReference type="InterPro" id="IPR045851">
    <property type="entry name" value="AMP-bd_C_sf"/>
</dbReference>
<comment type="caution">
    <text evidence="3">The sequence shown here is derived from an EMBL/GenBank/DDBJ whole genome shotgun (WGS) entry which is preliminary data.</text>
</comment>
<accession>A0A2T0THT9</accession>
<dbReference type="Gene3D" id="3.40.50.12780">
    <property type="entry name" value="N-terminal domain of ligase-like"/>
    <property type="match status" value="1"/>
</dbReference>
<organism evidence="3 4">
    <name type="scientific">Umezawaea tangerina</name>
    <dbReference type="NCBI Taxonomy" id="84725"/>
    <lineage>
        <taxon>Bacteria</taxon>
        <taxon>Bacillati</taxon>
        <taxon>Actinomycetota</taxon>
        <taxon>Actinomycetes</taxon>
        <taxon>Pseudonocardiales</taxon>
        <taxon>Pseudonocardiaceae</taxon>
        <taxon>Umezawaea</taxon>
    </lineage>
</organism>
<gene>
    <name evidence="3" type="ORF">CLV43_102736</name>
</gene>
<keyword evidence="4" id="KW-1185">Reference proteome</keyword>
<dbReference type="PROSITE" id="PS00455">
    <property type="entry name" value="AMP_BINDING"/>
    <property type="match status" value="1"/>
</dbReference>
<proteinExistence type="predicted"/>
<feature type="domain" description="AMP-dependent synthetase/ligase" evidence="1">
    <location>
        <begin position="16"/>
        <end position="361"/>
    </location>
</feature>
<dbReference type="EMBL" id="PVTF01000002">
    <property type="protein sequence ID" value="PRY45171.1"/>
    <property type="molecule type" value="Genomic_DNA"/>
</dbReference>
<dbReference type="InterPro" id="IPR050237">
    <property type="entry name" value="ATP-dep_AMP-bd_enzyme"/>
</dbReference>
<dbReference type="CDD" id="cd04433">
    <property type="entry name" value="AFD_class_I"/>
    <property type="match status" value="1"/>
</dbReference>
<evidence type="ECO:0000259" key="2">
    <source>
        <dbReference type="Pfam" id="PF13193"/>
    </source>
</evidence>
<dbReference type="InterPro" id="IPR020845">
    <property type="entry name" value="AMP-binding_CS"/>
</dbReference>
<dbReference type="Gene3D" id="3.30.300.30">
    <property type="match status" value="1"/>
</dbReference>
<evidence type="ECO:0000313" key="3">
    <source>
        <dbReference type="EMBL" id="PRY45171.1"/>
    </source>
</evidence>
<dbReference type="Proteomes" id="UP000239494">
    <property type="component" value="Unassembled WGS sequence"/>
</dbReference>
<reference evidence="3 4" key="1">
    <citation type="submission" date="2018-03" db="EMBL/GenBank/DDBJ databases">
        <title>Genomic Encyclopedia of Archaeal and Bacterial Type Strains, Phase II (KMG-II): from individual species to whole genera.</title>
        <authorList>
            <person name="Goeker M."/>
        </authorList>
    </citation>
    <scope>NUCLEOTIDE SEQUENCE [LARGE SCALE GENOMIC DNA]</scope>
    <source>
        <strain evidence="3 4">DSM 44720</strain>
    </source>
</reference>
<feature type="domain" description="AMP-binding enzyme C-terminal" evidence="2">
    <location>
        <begin position="412"/>
        <end position="486"/>
    </location>
</feature>
<dbReference type="PANTHER" id="PTHR43767">
    <property type="entry name" value="LONG-CHAIN-FATTY-ACID--COA LIGASE"/>
    <property type="match status" value="1"/>
</dbReference>
<sequence length="512" mass="53921">MGIPTDDVFPRALLESLDRDPEGIAFEHGSRTTTRGELLDLVGRYTGGLRAAGLGPGRGVAIGTAVTPEGFAVFLAAYAMGCRVVGVRPGLTAAQLPHVVGDVDALVVDDAVGTPGLLAAAGSATVLRLGPELEGTPERPVARGNPDDVAVVTFTSGSTGAPKGVAITYAAMSAKWWHRPLTDPRAQELAAGYGRFLLFGTLTSVVMQEHLHVCLMSGGTAVIPQGLPEFPRVIPELRVTACLLTVARLHHVLDVLRDRPVDLGTLRVLIVSGSPVTPHRMAEAFERIGPAVRQGYGQTEIGLISMLVADDVAGWPGALGSVGRPWAGIELEVRDADDNPVPTGVVGEIWVRTAYALKGYWRDEEQTADLVRDGWVRTRDLGTLDERGFLHLTGRARDVIIVNAIIHYAGPIEQALAAHPDVDQAYVVGAPDERTGEAAHAFVVRAGDRDPDPDDLRALVTTALGPAAVPATITVVPGVPMAPSGKPDKRALLATLPTGVFLSTSARRANGR</sequence>
<dbReference type="Pfam" id="PF00501">
    <property type="entry name" value="AMP-binding"/>
    <property type="match status" value="1"/>
</dbReference>
<name>A0A2T0THT9_9PSEU</name>
<dbReference type="SUPFAM" id="SSF56801">
    <property type="entry name" value="Acetyl-CoA synthetase-like"/>
    <property type="match status" value="1"/>
</dbReference>
<dbReference type="InterPro" id="IPR042099">
    <property type="entry name" value="ANL_N_sf"/>
</dbReference>
<dbReference type="RefSeq" id="WP_245886236.1">
    <property type="nucleotide sequence ID" value="NZ_PVTF01000002.1"/>
</dbReference>
<keyword evidence="3" id="KW-0436">Ligase</keyword>
<dbReference type="GO" id="GO:0016878">
    <property type="term" value="F:acid-thiol ligase activity"/>
    <property type="evidence" value="ECO:0007669"/>
    <property type="project" value="UniProtKB-ARBA"/>
</dbReference>
<evidence type="ECO:0000313" key="4">
    <source>
        <dbReference type="Proteomes" id="UP000239494"/>
    </source>
</evidence>
<evidence type="ECO:0000259" key="1">
    <source>
        <dbReference type="Pfam" id="PF00501"/>
    </source>
</evidence>
<dbReference type="InterPro" id="IPR000873">
    <property type="entry name" value="AMP-dep_synth/lig_dom"/>
</dbReference>
<dbReference type="InterPro" id="IPR025110">
    <property type="entry name" value="AMP-bd_C"/>
</dbReference>
<dbReference type="PANTHER" id="PTHR43767:SF1">
    <property type="entry name" value="NONRIBOSOMAL PEPTIDE SYNTHASE PES1 (EUROFUNG)-RELATED"/>
    <property type="match status" value="1"/>
</dbReference>
<dbReference type="AlphaFoldDB" id="A0A2T0THT9"/>
<protein>
    <submittedName>
        <fullName evidence="3">Acyl-CoA synthetase (AMP-forming)/AMP-acid ligase II</fullName>
    </submittedName>
</protein>
<dbReference type="Pfam" id="PF13193">
    <property type="entry name" value="AMP-binding_C"/>
    <property type="match status" value="1"/>
</dbReference>